<accession>A0ABX8U410</accession>
<feature type="transmembrane region" description="Helical" evidence="1">
    <location>
        <begin position="135"/>
        <end position="161"/>
    </location>
</feature>
<protein>
    <submittedName>
        <fullName evidence="2">Membrane protein</fullName>
    </submittedName>
</protein>
<reference evidence="2 3" key="1">
    <citation type="journal article" date="2021" name="ACS Chem. Biol.">
        <title>Genomic-Led Discovery of a Novel Glycopeptide Antibiotic by Nonomuraea coxensis DSM 45129.</title>
        <authorList>
            <person name="Yushchuk O."/>
            <person name="Vior N.M."/>
            <person name="Andreo-Vidal A."/>
            <person name="Berini F."/>
            <person name="Ruckert C."/>
            <person name="Busche T."/>
            <person name="Binda E."/>
            <person name="Kalinowski J."/>
            <person name="Truman A.W."/>
            <person name="Marinelli F."/>
        </authorList>
    </citation>
    <scope>NUCLEOTIDE SEQUENCE [LARGE SCALE GENOMIC DNA]</scope>
    <source>
        <strain evidence="2 3">DSM 45129</strain>
    </source>
</reference>
<dbReference type="RefSeq" id="WP_063711576.1">
    <property type="nucleotide sequence ID" value="NZ_CP068985.1"/>
</dbReference>
<sequence length="188" mass="19563">MERVTWWVRRHRFDGNPLRRRTDRAESAGLLVAALLMLLCLWPAVAAGREAADGTGTGGPTPATATLLADAPVMDLSSGVVGMAEAAPARWTTPSGEQRTGPVPAPALAKAGTRVPIWLDASGRPTSPPPSAGELATTAAVAGVLVWAAGAALVAAAIAVLRRLLDRARDRAWDAAWARQGRARRPLG</sequence>
<keyword evidence="1" id="KW-1133">Transmembrane helix</keyword>
<keyword evidence="1" id="KW-0812">Transmembrane</keyword>
<gene>
    <name evidence="2" type="ORF">Nocox_24415</name>
</gene>
<dbReference type="PANTHER" id="PTHR42305">
    <property type="entry name" value="MEMBRANE PROTEIN RV1733C-RELATED"/>
    <property type="match status" value="1"/>
</dbReference>
<organism evidence="2 3">
    <name type="scientific">Nonomuraea coxensis DSM 45129</name>
    <dbReference type="NCBI Taxonomy" id="1122611"/>
    <lineage>
        <taxon>Bacteria</taxon>
        <taxon>Bacillati</taxon>
        <taxon>Actinomycetota</taxon>
        <taxon>Actinomycetes</taxon>
        <taxon>Streptosporangiales</taxon>
        <taxon>Streptosporangiaceae</taxon>
        <taxon>Nonomuraea</taxon>
    </lineage>
</organism>
<dbReference type="PANTHER" id="PTHR42305:SF1">
    <property type="entry name" value="MEMBRANE PROTEIN RV1733C-RELATED"/>
    <property type="match status" value="1"/>
</dbReference>
<dbReference type="Proteomes" id="UP000824681">
    <property type="component" value="Chromosome"/>
</dbReference>
<evidence type="ECO:0000313" key="3">
    <source>
        <dbReference type="Proteomes" id="UP000824681"/>
    </source>
</evidence>
<keyword evidence="3" id="KW-1185">Reference proteome</keyword>
<proteinExistence type="predicted"/>
<name>A0ABX8U410_9ACTN</name>
<evidence type="ECO:0000256" key="1">
    <source>
        <dbReference type="SAM" id="Phobius"/>
    </source>
</evidence>
<dbReference type="EMBL" id="CP068985">
    <property type="protein sequence ID" value="QYC42486.1"/>
    <property type="molecule type" value="Genomic_DNA"/>
</dbReference>
<dbReference type="InterPro" id="IPR039708">
    <property type="entry name" value="MT1774/Rv1733c-like"/>
</dbReference>
<evidence type="ECO:0000313" key="2">
    <source>
        <dbReference type="EMBL" id="QYC42486.1"/>
    </source>
</evidence>
<keyword evidence="1" id="KW-0472">Membrane</keyword>